<feature type="region of interest" description="Disordered" evidence="1">
    <location>
        <begin position="1"/>
        <end position="113"/>
    </location>
</feature>
<dbReference type="AlphaFoldDB" id="A0A812M4M9"/>
<comment type="caution">
    <text evidence="2">The sequence shown here is derived from an EMBL/GenBank/DDBJ whole genome shotgun (WGS) entry which is preliminary data.</text>
</comment>
<accession>A0A812M4M9</accession>
<feature type="compositionally biased region" description="Polar residues" evidence="1">
    <location>
        <begin position="84"/>
        <end position="94"/>
    </location>
</feature>
<name>A0A812M4M9_9DINO</name>
<dbReference type="OrthoDB" id="448839at2759"/>
<dbReference type="Proteomes" id="UP000604046">
    <property type="component" value="Unassembled WGS sequence"/>
</dbReference>
<feature type="compositionally biased region" description="Basic residues" evidence="1">
    <location>
        <begin position="96"/>
        <end position="107"/>
    </location>
</feature>
<evidence type="ECO:0000313" key="3">
    <source>
        <dbReference type="Proteomes" id="UP000604046"/>
    </source>
</evidence>
<gene>
    <name evidence="2" type="ORF">SNAT2548_LOCUS12550</name>
</gene>
<organism evidence="2 3">
    <name type="scientific">Symbiodinium natans</name>
    <dbReference type="NCBI Taxonomy" id="878477"/>
    <lineage>
        <taxon>Eukaryota</taxon>
        <taxon>Sar</taxon>
        <taxon>Alveolata</taxon>
        <taxon>Dinophyceae</taxon>
        <taxon>Suessiales</taxon>
        <taxon>Symbiodiniaceae</taxon>
        <taxon>Symbiodinium</taxon>
    </lineage>
</organism>
<evidence type="ECO:0000313" key="2">
    <source>
        <dbReference type="EMBL" id="CAE7252017.1"/>
    </source>
</evidence>
<sequence length="191" mass="22022">MLPKLDVHGARGLHQEASKAPGNEAVISLPRLRLLRQVSSQEAPPPNPGRLMRSPGRSGHPRSPVRSQEARSPSPSRAVHNEESSSYMPHQDAQQRVRHHMRQKRRKAREEEEMRALEEKERLERVHKTLPQVEAYRHELARKAAELHRREKVEKETAALEQEQLTSARRERVNRQKAANAELLVSTAKFY</sequence>
<reference evidence="2" key="1">
    <citation type="submission" date="2021-02" db="EMBL/GenBank/DDBJ databases">
        <authorList>
            <person name="Dougan E. K."/>
            <person name="Rhodes N."/>
            <person name="Thang M."/>
            <person name="Chan C."/>
        </authorList>
    </citation>
    <scope>NUCLEOTIDE SEQUENCE</scope>
</reference>
<keyword evidence="3" id="KW-1185">Reference proteome</keyword>
<proteinExistence type="predicted"/>
<evidence type="ECO:0000256" key="1">
    <source>
        <dbReference type="SAM" id="MobiDB-lite"/>
    </source>
</evidence>
<dbReference type="EMBL" id="CAJNDS010001213">
    <property type="protein sequence ID" value="CAE7252017.1"/>
    <property type="molecule type" value="Genomic_DNA"/>
</dbReference>
<protein>
    <submittedName>
        <fullName evidence="2">Uncharacterized protein</fullName>
    </submittedName>
</protein>
<feature type="compositionally biased region" description="Basic and acidic residues" evidence="1">
    <location>
        <begin position="1"/>
        <end position="17"/>
    </location>
</feature>